<dbReference type="Proteomes" id="UP000030081">
    <property type="component" value="Plasmid p319"/>
</dbReference>
<protein>
    <submittedName>
        <fullName evidence="2">Uncharacterized protein</fullName>
    </submittedName>
</protein>
<keyword evidence="1" id="KW-0812">Transmembrane</keyword>
<reference evidence="2 3" key="1">
    <citation type="submission" date="2014-10" db="EMBL/GenBank/DDBJ databases">
        <title>The Complete Genome Sequence for the Shellfish Pathogen Vibrio coralliilyticus RE98 Isolated from a Shellfish Hatchery.</title>
        <authorList>
            <person name="Richards G.P."/>
            <person name="Bono J.L."/>
            <person name="Watson M.A."/>
            <person name="Needleman D.S."/>
        </authorList>
    </citation>
    <scope>NUCLEOTIDE SEQUENCE [LARGE SCALE GENOMIC DNA]</scope>
    <source>
        <strain evidence="2 3">RE98</strain>
        <plasmid evidence="2 3">p319</plasmid>
    </source>
</reference>
<evidence type="ECO:0000256" key="1">
    <source>
        <dbReference type="SAM" id="Phobius"/>
    </source>
</evidence>
<organism evidence="2 3">
    <name type="scientific">Vibrio coralliilyticus</name>
    <dbReference type="NCBI Taxonomy" id="190893"/>
    <lineage>
        <taxon>Bacteria</taxon>
        <taxon>Pseudomonadati</taxon>
        <taxon>Pseudomonadota</taxon>
        <taxon>Gammaproteobacteria</taxon>
        <taxon>Vibrionales</taxon>
        <taxon>Vibrionaceae</taxon>
        <taxon>Vibrio</taxon>
    </lineage>
</organism>
<keyword evidence="1" id="KW-0472">Membrane</keyword>
<keyword evidence="2" id="KW-0614">Plasmid</keyword>
<feature type="transmembrane region" description="Helical" evidence="1">
    <location>
        <begin position="51"/>
        <end position="70"/>
    </location>
</feature>
<evidence type="ECO:0000313" key="2">
    <source>
        <dbReference type="EMBL" id="AIW22848.1"/>
    </source>
</evidence>
<geneLocation type="plasmid" evidence="2 3">
    <name>p319</name>
</geneLocation>
<name>A0AAN0W0G4_9VIBR</name>
<sequence length="79" mass="9160">MTKWIAVLFVVILFPAAMFVSFTEILLYLKYNMSLECDPENYLSDIVTRTLAISFIGYFVSIATTVFFTLKMRQSKTQK</sequence>
<accession>A0AAN0W0G4</accession>
<gene>
    <name evidence="2" type="ORF">IX92_27790</name>
</gene>
<dbReference type="KEGG" id="vcy:IX92_27790"/>
<feature type="transmembrane region" description="Helical" evidence="1">
    <location>
        <begin position="7"/>
        <end position="31"/>
    </location>
</feature>
<keyword evidence="1" id="KW-1133">Transmembrane helix</keyword>
<proteinExistence type="predicted"/>
<evidence type="ECO:0000313" key="3">
    <source>
        <dbReference type="Proteomes" id="UP000030081"/>
    </source>
</evidence>
<dbReference type="AlphaFoldDB" id="A0AAN0W0G4"/>
<dbReference type="EMBL" id="CP009620">
    <property type="protein sequence ID" value="AIW22848.1"/>
    <property type="molecule type" value="Genomic_DNA"/>
</dbReference>
<keyword evidence="3" id="KW-1185">Reference proteome</keyword>